<keyword evidence="4" id="KW-0804">Transcription</keyword>
<comment type="subcellular location">
    <subcellularLocation>
        <location evidence="1 4">Nucleus</location>
    </subcellularLocation>
</comment>
<evidence type="ECO:0000256" key="4">
    <source>
        <dbReference type="RuleBase" id="RU364147"/>
    </source>
</evidence>
<protein>
    <recommendedName>
        <fullName evidence="4">Mediator of RNA polymerase II transcription subunit 11</fullName>
    </recommendedName>
    <alternativeName>
        <fullName evidence="4">Mediator complex subunit 11</fullName>
    </alternativeName>
</protein>
<evidence type="ECO:0000313" key="6">
    <source>
        <dbReference type="Proteomes" id="UP000775213"/>
    </source>
</evidence>
<comment type="function">
    <text evidence="4">Component of the Mediator complex, a coactivator involved in the regulated transcription of nearly all RNA polymerase II-dependent genes. Mediator functions as a bridge to convey information from gene-specific regulatory proteins to the basal RNA polymerase II transcription machinery. Mediator is recruited to promoters by direct interactions with regulatory proteins and serves as a scaffold for the assembly of a functional pre-initiation complex with RNA polymerase II and the general transcription factors.</text>
</comment>
<accession>A0AAV7FZJ3</accession>
<dbReference type="AlphaFoldDB" id="A0AAV7FZJ3"/>
<organism evidence="5 6">
    <name type="scientific">Dendrobium chrysotoxum</name>
    <name type="common">Orchid</name>
    <dbReference type="NCBI Taxonomy" id="161865"/>
    <lineage>
        <taxon>Eukaryota</taxon>
        <taxon>Viridiplantae</taxon>
        <taxon>Streptophyta</taxon>
        <taxon>Embryophyta</taxon>
        <taxon>Tracheophyta</taxon>
        <taxon>Spermatophyta</taxon>
        <taxon>Magnoliopsida</taxon>
        <taxon>Liliopsida</taxon>
        <taxon>Asparagales</taxon>
        <taxon>Orchidaceae</taxon>
        <taxon>Epidendroideae</taxon>
        <taxon>Malaxideae</taxon>
        <taxon>Dendrobiinae</taxon>
        <taxon>Dendrobium</taxon>
    </lineage>
</organism>
<dbReference type="GO" id="GO:0003712">
    <property type="term" value="F:transcription coregulator activity"/>
    <property type="evidence" value="ECO:0007669"/>
    <property type="project" value="InterPro"/>
</dbReference>
<evidence type="ECO:0000256" key="1">
    <source>
        <dbReference type="ARBA" id="ARBA00004123"/>
    </source>
</evidence>
<dbReference type="Proteomes" id="UP000775213">
    <property type="component" value="Unassembled WGS sequence"/>
</dbReference>
<sequence>MMGPQNQSTSLQRLNHGEKRIVRVLELAGLVMDELANSTGPRTEVLAGHCREFMKSIKKKVASTLREATGRHVMPMVLVAGEVAEVGGGGGRPIIIQRPGRMYSSSDNANR</sequence>
<keyword evidence="3 4" id="KW-0539">Nucleus</keyword>
<dbReference type="GO" id="GO:0016592">
    <property type="term" value="C:mediator complex"/>
    <property type="evidence" value="ECO:0007669"/>
    <property type="project" value="InterPro"/>
</dbReference>
<keyword evidence="4" id="KW-0805">Transcription regulation</keyword>
<evidence type="ECO:0000256" key="2">
    <source>
        <dbReference type="ARBA" id="ARBA00008186"/>
    </source>
</evidence>
<dbReference type="InterPro" id="IPR019404">
    <property type="entry name" value="Mediator_Med11"/>
</dbReference>
<dbReference type="GO" id="GO:0006357">
    <property type="term" value="P:regulation of transcription by RNA polymerase II"/>
    <property type="evidence" value="ECO:0007669"/>
    <property type="project" value="InterPro"/>
</dbReference>
<keyword evidence="6" id="KW-1185">Reference proteome</keyword>
<dbReference type="PANTHER" id="PTHR22890">
    <property type="entry name" value="MEDIATOR OF RNA POLYMERASE II TRANSCRIPTION SUBUNIT 11"/>
    <property type="match status" value="1"/>
</dbReference>
<comment type="subunit">
    <text evidence="4">Component of the Mediator complex.</text>
</comment>
<proteinExistence type="inferred from homology"/>
<dbReference type="Pfam" id="PF10280">
    <property type="entry name" value="Med11"/>
    <property type="match status" value="1"/>
</dbReference>
<comment type="similarity">
    <text evidence="2 4">Belongs to the Mediator complex subunit 11 family.</text>
</comment>
<comment type="caution">
    <text evidence="5">The sequence shown here is derived from an EMBL/GenBank/DDBJ whole genome shotgun (WGS) entry which is preliminary data.</text>
</comment>
<keyword evidence="4" id="KW-0010">Activator</keyword>
<evidence type="ECO:0000313" key="5">
    <source>
        <dbReference type="EMBL" id="KAH0448817.1"/>
    </source>
</evidence>
<evidence type="ECO:0000256" key="3">
    <source>
        <dbReference type="ARBA" id="ARBA00023242"/>
    </source>
</evidence>
<dbReference type="EMBL" id="JAGFBR010000019">
    <property type="protein sequence ID" value="KAH0448817.1"/>
    <property type="molecule type" value="Genomic_DNA"/>
</dbReference>
<reference evidence="5 6" key="1">
    <citation type="journal article" date="2021" name="Hortic Res">
        <title>Chromosome-scale assembly of the Dendrobium chrysotoxum genome enhances the understanding of orchid evolution.</title>
        <authorList>
            <person name="Zhang Y."/>
            <person name="Zhang G.Q."/>
            <person name="Zhang D."/>
            <person name="Liu X.D."/>
            <person name="Xu X.Y."/>
            <person name="Sun W.H."/>
            <person name="Yu X."/>
            <person name="Zhu X."/>
            <person name="Wang Z.W."/>
            <person name="Zhao X."/>
            <person name="Zhong W.Y."/>
            <person name="Chen H."/>
            <person name="Yin W.L."/>
            <person name="Huang T."/>
            <person name="Niu S.C."/>
            <person name="Liu Z.J."/>
        </authorList>
    </citation>
    <scope>NUCLEOTIDE SEQUENCE [LARGE SCALE GENOMIC DNA]</scope>
    <source>
        <strain evidence="5">Lindl</strain>
    </source>
</reference>
<gene>
    <name evidence="4" type="primary">MED11</name>
    <name evidence="5" type="ORF">IEQ34_022617</name>
</gene>
<name>A0AAV7FZJ3_DENCH</name>